<evidence type="ECO:0000313" key="3">
    <source>
        <dbReference type="Proteomes" id="UP001203207"/>
    </source>
</evidence>
<feature type="transmembrane region" description="Helical" evidence="1">
    <location>
        <begin position="135"/>
        <end position="153"/>
    </location>
</feature>
<dbReference type="EMBL" id="JAKRVX010000001">
    <property type="protein sequence ID" value="MCL9816087.1"/>
    <property type="molecule type" value="Genomic_DNA"/>
</dbReference>
<keyword evidence="2" id="KW-0418">Kinase</keyword>
<comment type="caution">
    <text evidence="2">The sequence shown here is derived from an EMBL/GenBank/DDBJ whole genome shotgun (WGS) entry which is preliminary data.</text>
</comment>
<keyword evidence="1" id="KW-0812">Transmembrane</keyword>
<gene>
    <name evidence="2" type="ORF">AArcSt2_03940</name>
</gene>
<evidence type="ECO:0000313" key="2">
    <source>
        <dbReference type="EMBL" id="MCL9816087.1"/>
    </source>
</evidence>
<keyword evidence="1" id="KW-0472">Membrane</keyword>
<reference evidence="2" key="1">
    <citation type="journal article" date="2022" name="Syst. Appl. Microbiol.">
        <title>Natronocalculus amylovorans gen. nov., sp. nov., and Natranaeroarchaeum aerophilus sp. nov., dominant culturable amylolytic natronoarchaea from hypersaline soda lakes in southwestern Siberia.</title>
        <authorList>
            <person name="Sorokin D.Y."/>
            <person name="Elcheninov A.G."/>
            <person name="Khizhniak T.V."/>
            <person name="Koenen M."/>
            <person name="Bale N.J."/>
            <person name="Damste J.S.S."/>
            <person name="Kublanov I.V."/>
        </authorList>
    </citation>
    <scope>NUCLEOTIDE SEQUENCE</scope>
    <source>
        <strain evidence="2">AArc-St2</strain>
    </source>
</reference>
<keyword evidence="1" id="KW-1133">Transmembrane helix</keyword>
<feature type="transmembrane region" description="Helical" evidence="1">
    <location>
        <begin position="62"/>
        <end position="84"/>
    </location>
</feature>
<name>A0AAE3K7C0_9EURY</name>
<keyword evidence="2" id="KW-0808">Transferase</keyword>
<feature type="transmembrane region" description="Helical" evidence="1">
    <location>
        <begin position="21"/>
        <end position="42"/>
    </location>
</feature>
<accession>A0AAE3K7C0</accession>
<dbReference type="AlphaFoldDB" id="A0AAE3K7C0"/>
<evidence type="ECO:0000256" key="1">
    <source>
        <dbReference type="SAM" id="Phobius"/>
    </source>
</evidence>
<organism evidence="2 3">
    <name type="scientific">Natronocalculus amylovorans</name>
    <dbReference type="NCBI Taxonomy" id="2917812"/>
    <lineage>
        <taxon>Archaea</taxon>
        <taxon>Methanobacteriati</taxon>
        <taxon>Methanobacteriota</taxon>
        <taxon>Stenosarchaea group</taxon>
        <taxon>Halobacteria</taxon>
        <taxon>Halobacteriales</taxon>
        <taxon>Haloferacaceae</taxon>
        <taxon>Natronocalculus</taxon>
    </lineage>
</organism>
<dbReference type="GO" id="GO:0016301">
    <property type="term" value="F:kinase activity"/>
    <property type="evidence" value="ECO:0007669"/>
    <property type="project" value="UniProtKB-KW"/>
</dbReference>
<feature type="transmembrane region" description="Helical" evidence="1">
    <location>
        <begin position="96"/>
        <end position="115"/>
    </location>
</feature>
<reference evidence="2" key="2">
    <citation type="submission" date="2022-02" db="EMBL/GenBank/DDBJ databases">
        <authorList>
            <person name="Elcheninov A.G."/>
            <person name="Sorokin D.Y."/>
            <person name="Kublanov I.V."/>
        </authorList>
    </citation>
    <scope>NUCLEOTIDE SEQUENCE</scope>
    <source>
        <strain evidence="2">AArc-St2</strain>
    </source>
</reference>
<dbReference type="Proteomes" id="UP001203207">
    <property type="component" value="Unassembled WGS sequence"/>
</dbReference>
<protein>
    <submittedName>
        <fullName evidence="2">Histidine kinase</fullName>
    </submittedName>
</protein>
<dbReference type="RefSeq" id="WP_250583028.1">
    <property type="nucleotide sequence ID" value="NZ_JAKRVX010000001.1"/>
</dbReference>
<sequence length="155" mass="15787">MSTETATTTTSTATELGDWKAGVAGGLAGGLIFGVMMAMMMPMIMEMAIPGMYGLEGPLAGWFLHLSHSAILGVGFAAIAGLALSRDASLLKTIGLGVVYGAVLWAILATFVMPAWVGAITPMAPPVPDVNPMSLVGHVVYGATLGSVYTAIVSN</sequence>
<keyword evidence="3" id="KW-1185">Reference proteome</keyword>
<proteinExistence type="predicted"/>